<keyword evidence="1" id="KW-0732">Signal</keyword>
<dbReference type="InterPro" id="IPR024302">
    <property type="entry name" value="SusD-like"/>
</dbReference>
<evidence type="ECO:0000313" key="2">
    <source>
        <dbReference type="EMBL" id="RBQ03277.1"/>
    </source>
</evidence>
<reference evidence="2 3" key="1">
    <citation type="submission" date="2018-07" db="EMBL/GenBank/DDBJ databases">
        <title>A draft genome of a endophytic bacteria, a new species of Pedobacter.</title>
        <authorList>
            <person name="Zhang Z.D."/>
            <person name="Chen Z.J."/>
        </authorList>
    </citation>
    <scope>NUCLEOTIDE SEQUENCE [LARGE SCALE GENOMIC DNA]</scope>
    <source>
        <strain evidence="2 3">RS10</strain>
    </source>
</reference>
<dbReference type="Gene3D" id="1.25.40.390">
    <property type="match status" value="1"/>
</dbReference>
<dbReference type="Proteomes" id="UP000252081">
    <property type="component" value="Unassembled WGS sequence"/>
</dbReference>
<feature type="signal peptide" evidence="1">
    <location>
        <begin position="1"/>
        <end position="26"/>
    </location>
</feature>
<organism evidence="2 3">
    <name type="scientific">Pedobacter miscanthi</name>
    <dbReference type="NCBI Taxonomy" id="2259170"/>
    <lineage>
        <taxon>Bacteria</taxon>
        <taxon>Pseudomonadati</taxon>
        <taxon>Bacteroidota</taxon>
        <taxon>Sphingobacteriia</taxon>
        <taxon>Sphingobacteriales</taxon>
        <taxon>Sphingobacteriaceae</taxon>
        <taxon>Pedobacter</taxon>
    </lineage>
</organism>
<dbReference type="OrthoDB" id="9766256at2"/>
<dbReference type="EMBL" id="QNQU01000023">
    <property type="protein sequence ID" value="RBQ03277.1"/>
    <property type="molecule type" value="Genomic_DNA"/>
</dbReference>
<protein>
    <submittedName>
        <fullName evidence="2">SusD/RagB family nutrient-binding outer membrane lipoprotein</fullName>
    </submittedName>
</protein>
<keyword evidence="2" id="KW-0449">Lipoprotein</keyword>
<proteinExistence type="predicted"/>
<dbReference type="InterPro" id="IPR011990">
    <property type="entry name" value="TPR-like_helical_dom_sf"/>
</dbReference>
<dbReference type="Pfam" id="PF12771">
    <property type="entry name" value="SusD-like_2"/>
    <property type="match status" value="1"/>
</dbReference>
<feature type="chain" id="PRO_5016999862" evidence="1">
    <location>
        <begin position="27"/>
        <end position="537"/>
    </location>
</feature>
<keyword evidence="3" id="KW-1185">Reference proteome</keyword>
<evidence type="ECO:0000313" key="3">
    <source>
        <dbReference type="Proteomes" id="UP000252081"/>
    </source>
</evidence>
<sequence>MARIMKRFLKLTVLLTIIFAAPGCKKEYLDINSNTNSATSSSPELVLPATLNNTASNFITYFNYGAWMAGYQANAGGYSFSGSTFFTYNWNSGTNNGLFNSAFTDLRSFQYIITSTSGVNKYVLFNSVARIMKSYYYQILVDEYGNVPYTEGLAGTDNLTPHYDDAATIYKSLVSEIDAAIVQLKANGTSTVVKALGSADVMFGGDVTKWIQFANNIKLRILTRAQDGPLASFAATAFGTFSSEGFLTSDVLIDPGYVSTSARQNPLWNTYHSSYTGSNGAYAAQQIPTKWIFSFYNGTKLSDATRGALIYKNFAANTTPTNQLGNESNVPSWISGYPAWYIGVGTALSAPAAQGIIKSRVMGQLIMPAAETYFLLAEAALKGHTLSGDAATNFDNGIRASYNYLQKSGTTTTSASSTVLDAYLTAYKTANASSYLVNYSLATTNAQRLEAIITQKYIALNFVNGFEAWQEYKRTGYPAISGTGATTTFVSLQSSATTTDRLPVRNLYPTTEYNLNPNVPTGLSAYTSKIFWDVNTN</sequence>
<comment type="caution">
    <text evidence="2">The sequence shown here is derived from an EMBL/GenBank/DDBJ whole genome shotgun (WGS) entry which is preliminary data.</text>
</comment>
<evidence type="ECO:0000256" key="1">
    <source>
        <dbReference type="SAM" id="SignalP"/>
    </source>
</evidence>
<dbReference type="AlphaFoldDB" id="A0A366KNL3"/>
<dbReference type="SUPFAM" id="SSF48452">
    <property type="entry name" value="TPR-like"/>
    <property type="match status" value="1"/>
</dbReference>
<gene>
    <name evidence="2" type="ORF">DRW42_22115</name>
</gene>
<name>A0A366KNL3_9SPHI</name>
<dbReference type="InterPro" id="IPR041662">
    <property type="entry name" value="SusD-like_2"/>
</dbReference>
<dbReference type="Pfam" id="PF12741">
    <property type="entry name" value="SusD-like"/>
    <property type="match status" value="1"/>
</dbReference>
<accession>A0A366KNL3</accession>